<evidence type="ECO:0000313" key="1">
    <source>
        <dbReference type="EMBL" id="GLR65370.1"/>
    </source>
</evidence>
<reference evidence="2" key="1">
    <citation type="journal article" date="2019" name="Int. J. Syst. Evol. Microbiol.">
        <title>The Global Catalogue of Microorganisms (GCM) 10K type strain sequencing project: providing services to taxonomists for standard genome sequencing and annotation.</title>
        <authorList>
            <consortium name="The Broad Institute Genomics Platform"/>
            <consortium name="The Broad Institute Genome Sequencing Center for Infectious Disease"/>
            <person name="Wu L."/>
            <person name="Ma J."/>
        </authorList>
    </citation>
    <scope>NUCLEOTIDE SEQUENCE [LARGE SCALE GENOMIC DNA]</scope>
    <source>
        <strain evidence="2">NBRC 112502</strain>
    </source>
</reference>
<proteinExistence type="predicted"/>
<protein>
    <submittedName>
        <fullName evidence="1">Uncharacterized protein</fullName>
    </submittedName>
</protein>
<sequence>MSVEPVEHIDGFVLGGAHRKDVEVAVLIGDPGVEFAAGVATVMGVNVAALGAPAGGAKKLAVR</sequence>
<dbReference type="EMBL" id="BSOS01000003">
    <property type="protein sequence ID" value="GLR65370.1"/>
    <property type="molecule type" value="Genomic_DNA"/>
</dbReference>
<dbReference type="Proteomes" id="UP001156641">
    <property type="component" value="Unassembled WGS sequence"/>
</dbReference>
<organism evidence="1 2">
    <name type="scientific">Acidocella aquatica</name>
    <dbReference type="NCBI Taxonomy" id="1922313"/>
    <lineage>
        <taxon>Bacteria</taxon>
        <taxon>Pseudomonadati</taxon>
        <taxon>Pseudomonadota</taxon>
        <taxon>Alphaproteobacteria</taxon>
        <taxon>Acetobacterales</taxon>
        <taxon>Acidocellaceae</taxon>
        <taxon>Acidocella</taxon>
    </lineage>
</organism>
<accession>A0ABQ6A295</accession>
<gene>
    <name evidence="1" type="ORF">GCM10010909_00480</name>
</gene>
<keyword evidence="2" id="KW-1185">Reference proteome</keyword>
<name>A0ABQ6A295_9PROT</name>
<evidence type="ECO:0000313" key="2">
    <source>
        <dbReference type="Proteomes" id="UP001156641"/>
    </source>
</evidence>
<comment type="caution">
    <text evidence="1">The sequence shown here is derived from an EMBL/GenBank/DDBJ whole genome shotgun (WGS) entry which is preliminary data.</text>
</comment>